<evidence type="ECO:0000256" key="1">
    <source>
        <dbReference type="ARBA" id="ARBA00004651"/>
    </source>
</evidence>
<keyword evidence="3" id="KW-1003">Cell membrane</keyword>
<organism evidence="8 9">
    <name type="scientific">Actimicrobium antarcticum</name>
    <dbReference type="NCBI Taxonomy" id="1051899"/>
    <lineage>
        <taxon>Bacteria</taxon>
        <taxon>Pseudomonadati</taxon>
        <taxon>Pseudomonadota</taxon>
        <taxon>Betaproteobacteria</taxon>
        <taxon>Burkholderiales</taxon>
        <taxon>Oxalobacteraceae</taxon>
        <taxon>Actimicrobium</taxon>
    </lineage>
</organism>
<protein>
    <submittedName>
        <fullName evidence="8">YeiH family protein</fullName>
    </submittedName>
</protein>
<feature type="transmembrane region" description="Helical" evidence="7">
    <location>
        <begin position="46"/>
        <end position="70"/>
    </location>
</feature>
<dbReference type="NCBIfam" id="TIGR00698">
    <property type="entry name" value="YeiH family putative sulfate export transporter"/>
    <property type="match status" value="1"/>
</dbReference>
<dbReference type="InterPro" id="IPR018383">
    <property type="entry name" value="UPF0324_pro"/>
</dbReference>
<reference evidence="9" key="1">
    <citation type="journal article" date="2019" name="Int. J. Syst. Evol. Microbiol.">
        <title>The Global Catalogue of Microorganisms (GCM) 10K type strain sequencing project: providing services to taxonomists for standard genome sequencing and annotation.</title>
        <authorList>
            <consortium name="The Broad Institute Genomics Platform"/>
            <consortium name="The Broad Institute Genome Sequencing Center for Infectious Disease"/>
            <person name="Wu L."/>
            <person name="Ma J."/>
        </authorList>
    </citation>
    <scope>NUCLEOTIDE SEQUENCE [LARGE SCALE GENOMIC DNA]</scope>
    <source>
        <strain evidence="9">JCM 16673</strain>
    </source>
</reference>
<keyword evidence="6 7" id="KW-0472">Membrane</keyword>
<dbReference type="PANTHER" id="PTHR30106:SF2">
    <property type="entry name" value="UPF0324 INNER MEMBRANE PROTEIN YEIH"/>
    <property type="match status" value="1"/>
</dbReference>
<dbReference type="InterPro" id="IPR004630">
    <property type="entry name" value="UPF0324_YeiH-like"/>
</dbReference>
<gene>
    <name evidence="8" type="ORF">GCM10022212_14250</name>
</gene>
<evidence type="ECO:0000313" key="9">
    <source>
        <dbReference type="Proteomes" id="UP001501353"/>
    </source>
</evidence>
<comment type="subcellular location">
    <subcellularLocation>
        <location evidence="1">Cell membrane</location>
        <topology evidence="1">Multi-pass membrane protein</topology>
    </subcellularLocation>
</comment>
<dbReference type="PANTHER" id="PTHR30106">
    <property type="entry name" value="INNER MEMBRANE PROTEIN YEIH-RELATED"/>
    <property type="match status" value="1"/>
</dbReference>
<dbReference type="EMBL" id="BAAAZE010000007">
    <property type="protein sequence ID" value="GAA4019232.1"/>
    <property type="molecule type" value="Genomic_DNA"/>
</dbReference>
<accession>A0ABP7T0G9</accession>
<feature type="transmembrane region" description="Helical" evidence="7">
    <location>
        <begin position="140"/>
        <end position="159"/>
    </location>
</feature>
<feature type="transmembrane region" description="Helical" evidence="7">
    <location>
        <begin position="310"/>
        <end position="330"/>
    </location>
</feature>
<feature type="transmembrane region" description="Helical" evidence="7">
    <location>
        <begin position="336"/>
        <end position="359"/>
    </location>
</feature>
<comment type="similarity">
    <text evidence="2">Belongs to the UPF0324 family.</text>
</comment>
<proteinExistence type="inferred from homology"/>
<keyword evidence="4 7" id="KW-0812">Transmembrane</keyword>
<feature type="transmembrane region" description="Helical" evidence="7">
    <location>
        <begin position="366"/>
        <end position="388"/>
    </location>
</feature>
<evidence type="ECO:0000256" key="5">
    <source>
        <dbReference type="ARBA" id="ARBA00022989"/>
    </source>
</evidence>
<evidence type="ECO:0000256" key="3">
    <source>
        <dbReference type="ARBA" id="ARBA00022475"/>
    </source>
</evidence>
<dbReference type="Pfam" id="PF03601">
    <property type="entry name" value="Cons_hypoth698"/>
    <property type="match status" value="1"/>
</dbReference>
<comment type="caution">
    <text evidence="8">The sequence shown here is derived from an EMBL/GenBank/DDBJ whole genome shotgun (WGS) entry which is preliminary data.</text>
</comment>
<keyword evidence="9" id="KW-1185">Reference proteome</keyword>
<evidence type="ECO:0000256" key="2">
    <source>
        <dbReference type="ARBA" id="ARBA00007977"/>
    </source>
</evidence>
<feature type="transmembrane region" description="Helical" evidence="7">
    <location>
        <begin position="267"/>
        <end position="289"/>
    </location>
</feature>
<evidence type="ECO:0000256" key="6">
    <source>
        <dbReference type="ARBA" id="ARBA00023136"/>
    </source>
</evidence>
<name>A0ABP7T0G9_9BURK</name>
<dbReference type="Proteomes" id="UP001501353">
    <property type="component" value="Unassembled WGS sequence"/>
</dbReference>
<evidence type="ECO:0000256" key="7">
    <source>
        <dbReference type="SAM" id="Phobius"/>
    </source>
</evidence>
<evidence type="ECO:0000313" key="8">
    <source>
        <dbReference type="EMBL" id="GAA4019232.1"/>
    </source>
</evidence>
<feature type="transmembrane region" description="Helical" evidence="7">
    <location>
        <begin position="199"/>
        <end position="221"/>
    </location>
</feature>
<evidence type="ECO:0000256" key="4">
    <source>
        <dbReference type="ARBA" id="ARBA00022692"/>
    </source>
</evidence>
<feature type="transmembrane region" description="Helical" evidence="7">
    <location>
        <begin position="76"/>
        <end position="96"/>
    </location>
</feature>
<feature type="transmembrane region" description="Helical" evidence="7">
    <location>
        <begin position="171"/>
        <end position="193"/>
    </location>
</feature>
<keyword evidence="5 7" id="KW-1133">Transmembrane helix</keyword>
<sequence>MRFPVWFLVDTVQGIGISGMPEAENLMASMTTLARPVLQRSWPRQVVARVTVLAPGLLLSAGIAVAALLLGRVAFFAGHGLGTLTLAIGLGIVLGNTGTVRRAASYEAGVHFSKQKLLRLGIILYGFRLTMQQIGEVGVAGVMIDALVLGSTFGLALLLGLKVFRLDRETVILIGAGSSICGAAAILATAPVLRARAESVTVAVSTVVVFGTLAIFVYPLLFRLNAHWQVLGLAPATFGVYVGSTLHEVAQVVAAARSVSEEAANTAVIAKMVRVMMLAPFLIGLSVTLSRRGGASDTRVASAGRLELPWFAVIFIAMVGLNSLSLLPAVVVEGLIALDTVLLAMAMAALGLGTQVAAIRRAGARPLLLAGLLFGWLIAGGALINRLVMQWIG</sequence>